<protein>
    <submittedName>
        <fullName evidence="1">Uncharacterized protein</fullName>
    </submittedName>
</protein>
<dbReference type="EMBL" id="JAHRHY010000020">
    <property type="protein sequence ID" value="KAG9062134.1"/>
    <property type="molecule type" value="Genomic_DNA"/>
</dbReference>
<dbReference type="OrthoDB" id="2439141at2759"/>
<name>A0A9P7XKA0_9FUNG</name>
<organism evidence="1 2">
    <name type="scientific">Linnemannia hyalina</name>
    <dbReference type="NCBI Taxonomy" id="64524"/>
    <lineage>
        <taxon>Eukaryota</taxon>
        <taxon>Fungi</taxon>
        <taxon>Fungi incertae sedis</taxon>
        <taxon>Mucoromycota</taxon>
        <taxon>Mortierellomycotina</taxon>
        <taxon>Mortierellomycetes</taxon>
        <taxon>Mortierellales</taxon>
        <taxon>Mortierellaceae</taxon>
        <taxon>Linnemannia</taxon>
    </lineage>
</organism>
<evidence type="ECO:0000313" key="2">
    <source>
        <dbReference type="Proteomes" id="UP000707451"/>
    </source>
</evidence>
<accession>A0A9P7XKA0</accession>
<reference evidence="1" key="1">
    <citation type="submission" date="2021-06" db="EMBL/GenBank/DDBJ databases">
        <title>Genome Sequence of Mortierella hyaline Strain SCG-10, a Cold-Adapted, Nitrate-Reducing Fungus Isolated from Soil in Minnesota, USA.</title>
        <authorList>
            <person name="Aldossari N."/>
        </authorList>
    </citation>
    <scope>NUCLEOTIDE SEQUENCE</scope>
    <source>
        <strain evidence="1">SCG-10</strain>
    </source>
</reference>
<gene>
    <name evidence="1" type="ORF">KI688_006466</name>
</gene>
<sequence>MFEGMLIQSGDDIILAYKVEVYGTADYEYPHTQEVAKPEGMHAFKVESVCYDQTRKVMVGAVKWCVLATLAVMVTDGTVVVGSDNKFFHPKATSHVWIKKMSNGRINKPVEDL</sequence>
<dbReference type="AlphaFoldDB" id="A0A9P7XKA0"/>
<evidence type="ECO:0000313" key="1">
    <source>
        <dbReference type="EMBL" id="KAG9062134.1"/>
    </source>
</evidence>
<comment type="caution">
    <text evidence="1">The sequence shown here is derived from an EMBL/GenBank/DDBJ whole genome shotgun (WGS) entry which is preliminary data.</text>
</comment>
<keyword evidence="2" id="KW-1185">Reference proteome</keyword>
<proteinExistence type="predicted"/>
<dbReference type="Proteomes" id="UP000707451">
    <property type="component" value="Unassembled WGS sequence"/>
</dbReference>